<dbReference type="EMBL" id="CP002116">
    <property type="protein sequence ID" value="ADK83372.1"/>
    <property type="molecule type" value="Genomic_DNA"/>
</dbReference>
<evidence type="ECO:0000313" key="2">
    <source>
        <dbReference type="EMBL" id="ADK83372.1"/>
    </source>
</evidence>
<evidence type="ECO:0000259" key="1">
    <source>
        <dbReference type="Pfam" id="PF16314"/>
    </source>
</evidence>
<dbReference type="Gene3D" id="2.160.10.10">
    <property type="entry name" value="Hexapeptide repeat proteins"/>
    <property type="match status" value="1"/>
</dbReference>
<gene>
    <name evidence="2" type="ordered locus">Spirs_4299</name>
</gene>
<dbReference type="RefSeq" id="WP_013256828.1">
    <property type="nucleotide sequence ID" value="NC_014364.1"/>
</dbReference>
<dbReference type="AlphaFoldDB" id="E1RA53"/>
<evidence type="ECO:0000313" key="3">
    <source>
        <dbReference type="Proteomes" id="UP000002318"/>
    </source>
</evidence>
<accession>E1RA53</accession>
<dbReference type="KEGG" id="ssm:Spirs_4299"/>
<keyword evidence="3" id="KW-1185">Reference proteome</keyword>
<dbReference type="InterPro" id="IPR032533">
    <property type="entry name" value="DUF4954"/>
</dbReference>
<dbReference type="OrthoDB" id="9808076at2"/>
<protein>
    <recommendedName>
        <fullName evidence="1">DUF4954 domain-containing protein</fullName>
    </recommendedName>
</protein>
<dbReference type="Proteomes" id="UP000002318">
    <property type="component" value="Chromosome"/>
</dbReference>
<organism evidence="2 3">
    <name type="scientific">Sediminispirochaeta smaragdinae (strain DSM 11293 / JCM 15392 / SEBR 4228)</name>
    <name type="common">Spirochaeta smaragdinae</name>
    <dbReference type="NCBI Taxonomy" id="573413"/>
    <lineage>
        <taxon>Bacteria</taxon>
        <taxon>Pseudomonadati</taxon>
        <taxon>Spirochaetota</taxon>
        <taxon>Spirochaetia</taxon>
        <taxon>Spirochaetales</taxon>
        <taxon>Spirochaetaceae</taxon>
        <taxon>Sediminispirochaeta</taxon>
    </lineage>
</organism>
<sequence length="752" mass="84443">MVRKKNDRAIGTGFVPQEYLREGEDEYRFRNAGGLSRSYRALSAREVEILVRNGNCADDWNAILVAEGFNPERVERCTFHGKIRIGALEEGYLEYHDLKLPIGIRDSVIISSDIGDNVAIRNLGYLAFYIIEDQVILMSIEEMVTTNHAKFGNGIVMEGEDPNVRIRLEIGNENGKRAIYPFDGMLSADAYLWSRFRDNQPLVKAFEAMTDAAFEHRRGTYGRIGTGSVIKSCRILKDIKIGEGAYIKGANKLKNLTVNSSAAYPSQIGEGVELVNGIIGYGCHVFYGVKAVRFILANHSNLKYGARLINSYLGENSTISCCEVLNALIFPGHEQHHNNSFLCAATVLGQSNIAAGATIGSNHNSRGPDGELFAGRGFWPALATSLKHNSKFASYTLLAKGAYPAELHIPLPFTLVSNNEARGRIEMMPGYWFRYNMYALARNSWKYGVRDKRKDPDQKIEFDFLAPDTAEEMRKALSLLEIWAGLYIDNISISSDDNIKTSLLDYTFAFHSLPEIPPGLRSIAARGAAWFESQKEAADEIPVPAYGIEKSKRDTIIIRAFTGRRWYREMILLYGMEQLAAFCSRHRLSLSDGIAILEKKAAGAQTVWHNIGGQLISDAQMRKLQSDIVSGDIDSWYGLHQRYRELGISYPDEKAAHAFSLFRTFYSGPIEDALDRAAEIRELIARNTRQSREKDYQNNFRKMAYGSQEEMYAVLGTIEDDSFIKNIEEKAVSFRKELGRLKKGISVTDNIE</sequence>
<dbReference type="eggNOG" id="COG0448">
    <property type="taxonomic scope" value="Bacteria"/>
</dbReference>
<name>E1RA53_SEDSS</name>
<proteinExistence type="predicted"/>
<dbReference type="HOGENOM" id="CLU_382600_0_0_12"/>
<feature type="domain" description="DUF4954" evidence="1">
    <location>
        <begin position="39"/>
        <end position="481"/>
    </location>
</feature>
<reference evidence="2 3" key="1">
    <citation type="journal article" date="2010" name="Stand. Genomic Sci.">
        <title>Complete genome sequence of Spirochaeta smaragdinae type strain (SEBR 4228).</title>
        <authorList>
            <person name="Mavromatis K."/>
            <person name="Yasawong M."/>
            <person name="Chertkov O."/>
            <person name="Lapidus A."/>
            <person name="Lucas S."/>
            <person name="Nolan M."/>
            <person name="Del Rio T.G."/>
            <person name="Tice H."/>
            <person name="Cheng J.F."/>
            <person name="Pitluck S."/>
            <person name="Liolios K."/>
            <person name="Ivanova N."/>
            <person name="Tapia R."/>
            <person name="Han C."/>
            <person name="Bruce D."/>
            <person name="Goodwin L."/>
            <person name="Pati A."/>
            <person name="Chen A."/>
            <person name="Palaniappan K."/>
            <person name="Land M."/>
            <person name="Hauser L."/>
            <person name="Chang Y.J."/>
            <person name="Jeffries C.D."/>
            <person name="Detter J.C."/>
            <person name="Rohde M."/>
            <person name="Brambilla E."/>
            <person name="Spring S."/>
            <person name="Goker M."/>
            <person name="Sikorski J."/>
            <person name="Woyke T."/>
            <person name="Bristow J."/>
            <person name="Eisen J.A."/>
            <person name="Markowitz V."/>
            <person name="Hugenholtz P."/>
            <person name="Klenk H.P."/>
            <person name="Kyrpides N.C."/>
        </authorList>
    </citation>
    <scope>NUCLEOTIDE SEQUENCE [LARGE SCALE GENOMIC DNA]</scope>
    <source>
        <strain evidence="3">DSM 11293 / JCM 15392 / SEBR 4228</strain>
    </source>
</reference>
<dbReference type="STRING" id="573413.Spirs_4299"/>
<dbReference type="Pfam" id="PF16314">
    <property type="entry name" value="DUF4954"/>
    <property type="match status" value="1"/>
</dbReference>